<keyword evidence="3" id="KW-0812">Transmembrane</keyword>
<comment type="catalytic activity">
    <reaction evidence="2">
        <text>2 GTP = 3',3'-c-di-GMP + 2 diphosphate</text>
        <dbReference type="Rhea" id="RHEA:24898"/>
        <dbReference type="ChEBI" id="CHEBI:33019"/>
        <dbReference type="ChEBI" id="CHEBI:37565"/>
        <dbReference type="ChEBI" id="CHEBI:58805"/>
        <dbReference type="EC" id="2.7.7.65"/>
    </reaction>
</comment>
<evidence type="ECO:0000256" key="2">
    <source>
        <dbReference type="ARBA" id="ARBA00034247"/>
    </source>
</evidence>
<dbReference type="InterPro" id="IPR007891">
    <property type="entry name" value="CHASE3"/>
</dbReference>
<evidence type="ECO:0000259" key="4">
    <source>
        <dbReference type="PROSITE" id="PS50887"/>
    </source>
</evidence>
<accession>A0ABQ3BR46</accession>
<dbReference type="EC" id="2.7.7.65" evidence="1"/>
<dbReference type="NCBIfam" id="TIGR00254">
    <property type="entry name" value="GGDEF"/>
    <property type="match status" value="1"/>
</dbReference>
<evidence type="ECO:0000256" key="1">
    <source>
        <dbReference type="ARBA" id="ARBA00012528"/>
    </source>
</evidence>
<dbReference type="SMART" id="SM00267">
    <property type="entry name" value="GGDEF"/>
    <property type="match status" value="1"/>
</dbReference>
<dbReference type="PANTHER" id="PTHR45138:SF9">
    <property type="entry name" value="DIGUANYLATE CYCLASE DGCM-RELATED"/>
    <property type="match status" value="1"/>
</dbReference>
<evidence type="ECO:0000313" key="5">
    <source>
        <dbReference type="EMBL" id="GGZ54882.1"/>
    </source>
</evidence>
<dbReference type="CDD" id="cd01949">
    <property type="entry name" value="GGDEF"/>
    <property type="match status" value="1"/>
</dbReference>
<dbReference type="EMBL" id="BMXY01000001">
    <property type="protein sequence ID" value="GGZ54882.1"/>
    <property type="molecule type" value="Genomic_DNA"/>
</dbReference>
<dbReference type="Pfam" id="PF00990">
    <property type="entry name" value="GGDEF"/>
    <property type="match status" value="1"/>
</dbReference>
<sequence length="569" mass="62985">MPLFFPHFDRRRLPLLLALIALLVGVTAAMLAGIRSFDASTRWVTHSYEVQGQIEAVRSALGHAEATARGFRLSDDPGLEAQYREVRQLPLQRAEALLQTVRDNPEQHGRAEALRDRVRERVQQIDHSVSLQTAGRGAEANRDMLLRGVPLDAALERVATEMERHEQRLLDSRRTDNDRSSTRLRAVVVGGMAVSLAMLGMLLSMVGREARRARRHEQQARDAVETLEAAAVQRERLGEQRRTLAAFAGLLHSCQSVDEVLDVAGNALAQLVPHGAGACYTMRASQNLLERHVLFGTRGEEYAEFIRPDQCWALRRGDAHAWDPRRPTAFCEHLRGMTEEQACGICVPLTSQGVVLGVLHVSSRLGEPLSEYERAAVESVGEHLGVVLHSLDLRESLRMQSLRDPLTGLYNRRYLEESLPREAERCERRGRPLSVLMLDVDHFKRFNDEHGHAAGDALLARIGQVLAATTRGEDIACRFGGEEFTVVMPEADVEQATARAEQIRAAIAEASILYLGRELGPVTASIGVDELRAGMDTPQTMMARADRALYAAKAQGRNRVLRVGAATTG</sequence>
<feature type="transmembrane region" description="Helical" evidence="3">
    <location>
        <begin position="184"/>
        <end position="206"/>
    </location>
</feature>
<dbReference type="InterPro" id="IPR043128">
    <property type="entry name" value="Rev_trsase/Diguanyl_cyclase"/>
</dbReference>
<proteinExistence type="predicted"/>
<feature type="domain" description="GGDEF" evidence="4">
    <location>
        <begin position="431"/>
        <end position="565"/>
    </location>
</feature>
<dbReference type="Proteomes" id="UP000643403">
    <property type="component" value="Unassembled WGS sequence"/>
</dbReference>
<evidence type="ECO:0000313" key="6">
    <source>
        <dbReference type="Proteomes" id="UP000643403"/>
    </source>
</evidence>
<keyword evidence="3" id="KW-1133">Transmembrane helix</keyword>
<dbReference type="InterPro" id="IPR029787">
    <property type="entry name" value="Nucleotide_cyclase"/>
</dbReference>
<name>A0ABQ3BR46_9GAMM</name>
<gene>
    <name evidence="5" type="ORF">GCM10008101_05340</name>
</gene>
<organism evidence="5 6">
    <name type="scientific">Cognatilysobacter xinjiangensis</name>
    <dbReference type="NCBI Taxonomy" id="546892"/>
    <lineage>
        <taxon>Bacteria</taxon>
        <taxon>Pseudomonadati</taxon>
        <taxon>Pseudomonadota</taxon>
        <taxon>Gammaproteobacteria</taxon>
        <taxon>Lysobacterales</taxon>
        <taxon>Lysobacteraceae</taxon>
        <taxon>Cognatilysobacter</taxon>
    </lineage>
</organism>
<keyword evidence="6" id="KW-1185">Reference proteome</keyword>
<protein>
    <recommendedName>
        <fullName evidence="1">diguanylate cyclase</fullName>
        <ecNumber evidence="1">2.7.7.65</ecNumber>
    </recommendedName>
</protein>
<dbReference type="InterPro" id="IPR029016">
    <property type="entry name" value="GAF-like_dom_sf"/>
</dbReference>
<dbReference type="InterPro" id="IPR050469">
    <property type="entry name" value="Diguanylate_Cyclase"/>
</dbReference>
<evidence type="ECO:0000256" key="3">
    <source>
        <dbReference type="SAM" id="Phobius"/>
    </source>
</evidence>
<reference evidence="6" key="1">
    <citation type="journal article" date="2019" name="Int. J. Syst. Evol. Microbiol.">
        <title>The Global Catalogue of Microorganisms (GCM) 10K type strain sequencing project: providing services to taxonomists for standard genome sequencing and annotation.</title>
        <authorList>
            <consortium name="The Broad Institute Genomics Platform"/>
            <consortium name="The Broad Institute Genome Sequencing Center for Infectious Disease"/>
            <person name="Wu L."/>
            <person name="Ma J."/>
        </authorList>
    </citation>
    <scope>NUCLEOTIDE SEQUENCE [LARGE SCALE GENOMIC DNA]</scope>
    <source>
        <strain evidence="6">KCTC 22558</strain>
    </source>
</reference>
<dbReference type="Gene3D" id="3.30.450.40">
    <property type="match status" value="1"/>
</dbReference>
<dbReference type="PANTHER" id="PTHR45138">
    <property type="entry name" value="REGULATORY COMPONENTS OF SENSORY TRANSDUCTION SYSTEM"/>
    <property type="match status" value="1"/>
</dbReference>
<dbReference type="Pfam" id="PF05227">
    <property type="entry name" value="CHASE3"/>
    <property type="match status" value="1"/>
</dbReference>
<dbReference type="SUPFAM" id="SSF55781">
    <property type="entry name" value="GAF domain-like"/>
    <property type="match status" value="1"/>
</dbReference>
<dbReference type="Pfam" id="PF13185">
    <property type="entry name" value="GAF_2"/>
    <property type="match status" value="1"/>
</dbReference>
<dbReference type="InterPro" id="IPR000160">
    <property type="entry name" value="GGDEF_dom"/>
</dbReference>
<dbReference type="Gene3D" id="3.30.70.270">
    <property type="match status" value="1"/>
</dbReference>
<keyword evidence="3" id="KW-0472">Membrane</keyword>
<dbReference type="RefSeq" id="WP_189446782.1">
    <property type="nucleotide sequence ID" value="NZ_BMXY01000001.1"/>
</dbReference>
<dbReference type="PROSITE" id="PS50887">
    <property type="entry name" value="GGDEF"/>
    <property type="match status" value="1"/>
</dbReference>
<dbReference type="InterPro" id="IPR003018">
    <property type="entry name" value="GAF"/>
</dbReference>
<dbReference type="SUPFAM" id="SSF55073">
    <property type="entry name" value="Nucleotide cyclase"/>
    <property type="match status" value="1"/>
</dbReference>
<comment type="caution">
    <text evidence="5">The sequence shown here is derived from an EMBL/GenBank/DDBJ whole genome shotgun (WGS) entry which is preliminary data.</text>
</comment>